<comment type="similarity">
    <text evidence="1 4">Belongs to the ketopantoate reductase family.</text>
</comment>
<dbReference type="InterPro" id="IPR008927">
    <property type="entry name" value="6-PGluconate_DH-like_C_sf"/>
</dbReference>
<comment type="function">
    <text evidence="4">Catalyzes the NADPH-dependent reduction of ketopantoate into pantoic acid.</text>
</comment>
<protein>
    <recommendedName>
        <fullName evidence="4">2-dehydropantoate 2-reductase</fullName>
        <ecNumber evidence="4">1.1.1.169</ecNumber>
    </recommendedName>
    <alternativeName>
        <fullName evidence="4">Ketopantoate reductase</fullName>
    </alternativeName>
</protein>
<evidence type="ECO:0000256" key="4">
    <source>
        <dbReference type="RuleBase" id="RU362068"/>
    </source>
</evidence>
<proteinExistence type="inferred from homology"/>
<dbReference type="GO" id="GO:0005737">
    <property type="term" value="C:cytoplasm"/>
    <property type="evidence" value="ECO:0007669"/>
    <property type="project" value="TreeGrafter"/>
</dbReference>
<evidence type="ECO:0000256" key="1">
    <source>
        <dbReference type="ARBA" id="ARBA00007870"/>
    </source>
</evidence>
<dbReference type="Pfam" id="PF08546">
    <property type="entry name" value="ApbA_C"/>
    <property type="match status" value="1"/>
</dbReference>
<dbReference type="EMBL" id="LZIN01000005">
    <property type="protein sequence ID" value="OBG10543.1"/>
    <property type="molecule type" value="Genomic_DNA"/>
</dbReference>
<feature type="domain" description="Ketopantoate reductase N-terminal" evidence="5">
    <location>
        <begin position="3"/>
        <end position="150"/>
    </location>
</feature>
<dbReference type="NCBIfam" id="TIGR00745">
    <property type="entry name" value="apbA_panE"/>
    <property type="match status" value="1"/>
</dbReference>
<dbReference type="InterPro" id="IPR013752">
    <property type="entry name" value="KPA_reductase"/>
</dbReference>
<feature type="domain" description="Ketopantoate reductase C-terminal" evidence="6">
    <location>
        <begin position="177"/>
        <end position="301"/>
    </location>
</feature>
<dbReference type="PANTHER" id="PTHR21708:SF26">
    <property type="entry name" value="2-DEHYDROPANTOATE 2-REDUCTASE"/>
    <property type="match status" value="1"/>
</dbReference>
<dbReference type="RefSeq" id="WP_064853382.1">
    <property type="nucleotide sequence ID" value="NZ_LZIM01000062.1"/>
</dbReference>
<dbReference type="Gene3D" id="1.10.1040.10">
    <property type="entry name" value="N-(1-d-carboxylethyl)-l-norvaline Dehydrogenase, domain 2"/>
    <property type="match status" value="1"/>
</dbReference>
<dbReference type="GO" id="GO:0015940">
    <property type="term" value="P:pantothenate biosynthetic process"/>
    <property type="evidence" value="ECO:0007669"/>
    <property type="project" value="UniProtKB-UniPathway"/>
</dbReference>
<evidence type="ECO:0000256" key="3">
    <source>
        <dbReference type="ARBA" id="ARBA00023002"/>
    </source>
</evidence>
<dbReference type="InterPro" id="IPR003710">
    <property type="entry name" value="ApbA"/>
</dbReference>
<keyword evidence="2 4" id="KW-0521">NADP</keyword>
<gene>
    <name evidence="7" type="ORF">A5771_20545</name>
</gene>
<dbReference type="UniPathway" id="UPA00028">
    <property type="reaction ID" value="UER00004"/>
</dbReference>
<name>A0A1A2E832_MYCSD</name>
<sequence>MKIAVIGCGAMGSIYAGRLAAAGNDVLAIDRSAEHVYAINADGLRISGPHPDQLVTMRAATLAPTEPMDLVVLAVKAADVGAGAAQALPLLAESTPVLTIQNGLGSADTVAGIVGAERVAVGIASGFGASRPAPGHVHHNAMRAVRFGAYAALPFSIVDQIARVWADAGFDAAAVADIAAMQWEKLICNVAYSAPCALTGMTVGQVMDDADVGAVSRAAATEAWTVARAAGIGIAVPDPVAHVQAFGAQMPDAKPSALLDHQARRVSEIDVINGAVLRRATQVGEHTPVNATLTALVKAVERQWVATD</sequence>
<evidence type="ECO:0000259" key="6">
    <source>
        <dbReference type="Pfam" id="PF08546"/>
    </source>
</evidence>
<dbReference type="SUPFAM" id="SSF48179">
    <property type="entry name" value="6-phosphogluconate dehydrogenase C-terminal domain-like"/>
    <property type="match status" value="1"/>
</dbReference>
<dbReference type="Proteomes" id="UP000093985">
    <property type="component" value="Unassembled WGS sequence"/>
</dbReference>
<evidence type="ECO:0000259" key="5">
    <source>
        <dbReference type="Pfam" id="PF02558"/>
    </source>
</evidence>
<evidence type="ECO:0000313" key="8">
    <source>
        <dbReference type="Proteomes" id="UP000093985"/>
    </source>
</evidence>
<dbReference type="FunFam" id="1.10.1040.10:FF:000017">
    <property type="entry name" value="2-dehydropantoate 2-reductase"/>
    <property type="match status" value="1"/>
</dbReference>
<reference evidence="8" key="1">
    <citation type="submission" date="2016-06" db="EMBL/GenBank/DDBJ databases">
        <authorList>
            <person name="Sutton G."/>
            <person name="Brinkac L."/>
            <person name="Sanka R."/>
            <person name="Adams M."/>
            <person name="Lau E."/>
            <person name="Mehaffy C."/>
            <person name="Tameris M."/>
            <person name="Hatherill M."/>
            <person name="Hanekom W."/>
            <person name="Mahomed H."/>
            <person name="Mcshane H."/>
        </authorList>
    </citation>
    <scope>NUCLEOTIDE SEQUENCE [LARGE SCALE GENOMIC DNA]</scope>
    <source>
        <strain evidence="8">852014-51077_SCH5608930-a</strain>
    </source>
</reference>
<comment type="catalytic activity">
    <reaction evidence="4">
        <text>(R)-pantoate + NADP(+) = 2-dehydropantoate + NADPH + H(+)</text>
        <dbReference type="Rhea" id="RHEA:16233"/>
        <dbReference type="ChEBI" id="CHEBI:11561"/>
        <dbReference type="ChEBI" id="CHEBI:15378"/>
        <dbReference type="ChEBI" id="CHEBI:15980"/>
        <dbReference type="ChEBI" id="CHEBI:57783"/>
        <dbReference type="ChEBI" id="CHEBI:58349"/>
        <dbReference type="EC" id="1.1.1.169"/>
    </reaction>
</comment>
<dbReference type="GO" id="GO:0008677">
    <property type="term" value="F:2-dehydropantoate 2-reductase activity"/>
    <property type="evidence" value="ECO:0007669"/>
    <property type="project" value="UniProtKB-EC"/>
</dbReference>
<dbReference type="Pfam" id="PF02558">
    <property type="entry name" value="ApbA"/>
    <property type="match status" value="1"/>
</dbReference>
<keyword evidence="4" id="KW-0566">Pantothenate biosynthesis</keyword>
<dbReference type="OrthoDB" id="9796561at2"/>
<dbReference type="InterPro" id="IPR013332">
    <property type="entry name" value="KPR_N"/>
</dbReference>
<dbReference type="AlphaFoldDB" id="A0A1A2E832"/>
<dbReference type="Gene3D" id="3.40.50.720">
    <property type="entry name" value="NAD(P)-binding Rossmann-like Domain"/>
    <property type="match status" value="1"/>
</dbReference>
<dbReference type="InterPro" id="IPR036291">
    <property type="entry name" value="NAD(P)-bd_dom_sf"/>
</dbReference>
<evidence type="ECO:0000256" key="2">
    <source>
        <dbReference type="ARBA" id="ARBA00022857"/>
    </source>
</evidence>
<dbReference type="InterPro" id="IPR051402">
    <property type="entry name" value="KPR-Related"/>
</dbReference>
<organism evidence="7 8">
    <name type="scientific">Mycolicibacter sinensis (strain JDM601)</name>
    <name type="common">Mycobacterium sinense</name>
    <dbReference type="NCBI Taxonomy" id="875328"/>
    <lineage>
        <taxon>Bacteria</taxon>
        <taxon>Bacillati</taxon>
        <taxon>Actinomycetota</taxon>
        <taxon>Actinomycetes</taxon>
        <taxon>Mycobacteriales</taxon>
        <taxon>Mycobacteriaceae</taxon>
        <taxon>Mycolicibacter</taxon>
    </lineage>
</organism>
<dbReference type="InterPro" id="IPR013328">
    <property type="entry name" value="6PGD_dom2"/>
</dbReference>
<dbReference type="EC" id="1.1.1.169" evidence="4"/>
<comment type="caution">
    <text evidence="7">The sequence shown here is derived from an EMBL/GenBank/DDBJ whole genome shotgun (WGS) entry which is preliminary data.</text>
</comment>
<accession>A0A1A2E832</accession>
<evidence type="ECO:0000313" key="7">
    <source>
        <dbReference type="EMBL" id="OBG10543.1"/>
    </source>
</evidence>
<dbReference type="SUPFAM" id="SSF51735">
    <property type="entry name" value="NAD(P)-binding Rossmann-fold domains"/>
    <property type="match status" value="1"/>
</dbReference>
<keyword evidence="3 4" id="KW-0560">Oxidoreductase</keyword>
<comment type="pathway">
    <text evidence="4">Cofactor biosynthesis; (R)-pantothenate biosynthesis; (R)-pantoate from 3-methyl-2-oxobutanoate: step 2/2.</text>
</comment>
<dbReference type="PANTHER" id="PTHR21708">
    <property type="entry name" value="PROBABLE 2-DEHYDROPANTOATE 2-REDUCTASE"/>
    <property type="match status" value="1"/>
</dbReference>